<evidence type="ECO:0000259" key="7">
    <source>
        <dbReference type="Pfam" id="PF00082"/>
    </source>
</evidence>
<dbReference type="InterPro" id="IPR000209">
    <property type="entry name" value="Peptidase_S8/S53_dom"/>
</dbReference>
<keyword evidence="2" id="KW-0645">Protease</keyword>
<protein>
    <submittedName>
        <fullName evidence="8">S8 family serine peptidase</fullName>
    </submittedName>
</protein>
<proteinExistence type="inferred from homology"/>
<dbReference type="PANTHER" id="PTHR43806">
    <property type="entry name" value="PEPTIDASE S8"/>
    <property type="match status" value="1"/>
</dbReference>
<dbReference type="InterPro" id="IPR022398">
    <property type="entry name" value="Peptidase_S8_His-AS"/>
</dbReference>
<feature type="compositionally biased region" description="Basic residues" evidence="6">
    <location>
        <begin position="167"/>
        <end position="200"/>
    </location>
</feature>
<evidence type="ECO:0000256" key="3">
    <source>
        <dbReference type="ARBA" id="ARBA00022801"/>
    </source>
</evidence>
<organism evidence="8 9">
    <name type="scientific">Candidatus Phosphoribacter hodrii</name>
    <dbReference type="NCBI Taxonomy" id="2953743"/>
    <lineage>
        <taxon>Bacteria</taxon>
        <taxon>Bacillati</taxon>
        <taxon>Actinomycetota</taxon>
        <taxon>Actinomycetes</taxon>
        <taxon>Micrococcales</taxon>
        <taxon>Dermatophilaceae</taxon>
        <taxon>Candidatus Phosphoribacter</taxon>
    </lineage>
</organism>
<evidence type="ECO:0000313" key="9">
    <source>
        <dbReference type="Proteomes" id="UP000886632"/>
    </source>
</evidence>
<gene>
    <name evidence="8" type="ORF">IPP00_03035</name>
</gene>
<reference evidence="8" key="1">
    <citation type="submission" date="2020-10" db="EMBL/GenBank/DDBJ databases">
        <title>Connecting structure to function with the recovery of over 1000 high-quality activated sludge metagenome-assembled genomes encoding full-length rRNA genes using long-read sequencing.</title>
        <authorList>
            <person name="Singleton C.M."/>
            <person name="Petriglieri F."/>
            <person name="Kristensen J.M."/>
            <person name="Kirkegaard R.H."/>
            <person name="Michaelsen T.Y."/>
            <person name="Andersen M.H."/>
            <person name="Karst S.M."/>
            <person name="Dueholm M.S."/>
            <person name="Nielsen P.H."/>
            <person name="Albertsen M."/>
        </authorList>
    </citation>
    <scope>NUCLEOTIDE SEQUENCE</scope>
    <source>
        <strain evidence="8">Ribe_18-Q3-R11-54_MAXAC.001</strain>
    </source>
</reference>
<sequence>MPTGRSSGRAEKDFNGNTTTHTRHGSHVAGIIAGKPVAGADAMGIAPRPTSTPTACSALRRWRRLEHPRGDGPALKDGANVVNMSLGANLNNPHSPLSAAADNLTLAGVTTVLAAGNDGQNGAFSLGSPAASALSITVGANDTPVTVPTLKAAVGPARADLRLLAQPRRRAHPARRDHQRHHRRRPRPQRRLQRQGRRARSCSCAAATARSRTRSPGQDQGAKAVLLANNIAEEGFIPYYLGEGLNSCRRSPDDGRRTALTDQSRVAGATR</sequence>
<accession>A0A9D7XTN2</accession>
<dbReference type="PROSITE" id="PS00137">
    <property type="entry name" value="SUBTILASE_HIS"/>
    <property type="match status" value="1"/>
</dbReference>
<evidence type="ECO:0000256" key="6">
    <source>
        <dbReference type="SAM" id="MobiDB-lite"/>
    </source>
</evidence>
<evidence type="ECO:0000256" key="4">
    <source>
        <dbReference type="ARBA" id="ARBA00022825"/>
    </source>
</evidence>
<dbReference type="Pfam" id="PF00082">
    <property type="entry name" value="Peptidase_S8"/>
    <property type="match status" value="1"/>
</dbReference>
<comment type="caution">
    <text evidence="5">Lacks conserved residue(s) required for the propagation of feature annotation.</text>
</comment>
<feature type="region of interest" description="Disordered" evidence="6">
    <location>
        <begin position="161"/>
        <end position="221"/>
    </location>
</feature>
<feature type="region of interest" description="Disordered" evidence="6">
    <location>
        <begin position="1"/>
        <end position="24"/>
    </location>
</feature>
<keyword evidence="4" id="KW-0720">Serine protease</keyword>
<dbReference type="SUPFAM" id="SSF52743">
    <property type="entry name" value="Subtilisin-like"/>
    <property type="match status" value="1"/>
</dbReference>
<feature type="region of interest" description="Disordered" evidence="6">
    <location>
        <begin position="249"/>
        <end position="271"/>
    </location>
</feature>
<dbReference type="Gene3D" id="3.40.50.200">
    <property type="entry name" value="Peptidase S8/S53 domain"/>
    <property type="match status" value="1"/>
</dbReference>
<comment type="caution">
    <text evidence="8">The sequence shown here is derived from an EMBL/GenBank/DDBJ whole genome shotgun (WGS) entry which is preliminary data.</text>
</comment>
<evidence type="ECO:0000256" key="1">
    <source>
        <dbReference type="ARBA" id="ARBA00011073"/>
    </source>
</evidence>
<dbReference type="InterPro" id="IPR036852">
    <property type="entry name" value="Peptidase_S8/S53_dom_sf"/>
</dbReference>
<dbReference type="GO" id="GO:0006508">
    <property type="term" value="P:proteolysis"/>
    <property type="evidence" value="ECO:0007669"/>
    <property type="project" value="UniProtKB-KW"/>
</dbReference>
<feature type="compositionally biased region" description="Low complexity" evidence="6">
    <location>
        <begin position="201"/>
        <end position="210"/>
    </location>
</feature>
<dbReference type="GO" id="GO:0004252">
    <property type="term" value="F:serine-type endopeptidase activity"/>
    <property type="evidence" value="ECO:0007669"/>
    <property type="project" value="InterPro"/>
</dbReference>
<name>A0A9D7XTN2_9MICO</name>
<evidence type="ECO:0000313" key="8">
    <source>
        <dbReference type="EMBL" id="MBL0002998.1"/>
    </source>
</evidence>
<feature type="domain" description="Peptidase S8/S53" evidence="7">
    <location>
        <begin position="17"/>
        <end position="202"/>
    </location>
</feature>
<evidence type="ECO:0000256" key="5">
    <source>
        <dbReference type="PROSITE-ProRule" id="PRU01240"/>
    </source>
</evidence>
<dbReference type="InterPro" id="IPR050131">
    <property type="entry name" value="Peptidase_S8_subtilisin-like"/>
</dbReference>
<dbReference type="Proteomes" id="UP000886632">
    <property type="component" value="Unassembled WGS sequence"/>
</dbReference>
<evidence type="ECO:0000256" key="2">
    <source>
        <dbReference type="ARBA" id="ARBA00022670"/>
    </source>
</evidence>
<dbReference type="EMBL" id="JADKGK010000006">
    <property type="protein sequence ID" value="MBL0002998.1"/>
    <property type="molecule type" value="Genomic_DNA"/>
</dbReference>
<dbReference type="PROSITE" id="PS51892">
    <property type="entry name" value="SUBTILASE"/>
    <property type="match status" value="1"/>
</dbReference>
<dbReference type="PANTHER" id="PTHR43806:SF11">
    <property type="entry name" value="CEREVISIN-RELATED"/>
    <property type="match status" value="1"/>
</dbReference>
<keyword evidence="3" id="KW-0378">Hydrolase</keyword>
<comment type="similarity">
    <text evidence="1 5">Belongs to the peptidase S8 family.</text>
</comment>
<dbReference type="AlphaFoldDB" id="A0A9D7XTN2"/>
<feature type="compositionally biased region" description="Basic and acidic residues" evidence="6">
    <location>
        <begin position="250"/>
        <end position="259"/>
    </location>
</feature>